<gene>
    <name evidence="7" type="ORF">FHX42_001656</name>
</gene>
<feature type="transmembrane region" description="Helical" evidence="6">
    <location>
        <begin position="82"/>
        <end position="100"/>
    </location>
</feature>
<sequence length="220" mass="23166">MSKRTTLRAGMIGQLPVFVGTTALMLVVPGPDFVLVTRNTLVGDRSRGFLTAAGICTGLGLLTVLTAGGVSALVAASTTTLVVLRMAGGAYLLLLGALLLRSAFRRRRRTSSAEEDSSAERRTGSPMMQGFLNNVVNPKALVFYLTFMPQFLVPGTPVYVQTLLMGLIVMLCAAIWWTAYVAAVGVLGPALRRSAVRTALDAGAGTALAVLGVLFMFGRI</sequence>
<keyword evidence="5 6" id="KW-0472">Membrane</keyword>
<name>A0A839DU88_9PSEU</name>
<evidence type="ECO:0000313" key="8">
    <source>
        <dbReference type="Proteomes" id="UP000569329"/>
    </source>
</evidence>
<feature type="transmembrane region" description="Helical" evidence="6">
    <location>
        <begin position="158"/>
        <end position="187"/>
    </location>
</feature>
<feature type="transmembrane region" description="Helical" evidence="6">
    <location>
        <begin position="12"/>
        <end position="36"/>
    </location>
</feature>
<dbReference type="PIRSF" id="PIRSF006324">
    <property type="entry name" value="LeuE"/>
    <property type="match status" value="1"/>
</dbReference>
<dbReference type="EMBL" id="JACGWZ010000002">
    <property type="protein sequence ID" value="MBA8824309.1"/>
    <property type="molecule type" value="Genomic_DNA"/>
</dbReference>
<evidence type="ECO:0000256" key="4">
    <source>
        <dbReference type="ARBA" id="ARBA00022989"/>
    </source>
</evidence>
<evidence type="ECO:0000313" key="7">
    <source>
        <dbReference type="EMBL" id="MBA8824309.1"/>
    </source>
</evidence>
<evidence type="ECO:0000256" key="6">
    <source>
        <dbReference type="SAM" id="Phobius"/>
    </source>
</evidence>
<dbReference type="PANTHER" id="PTHR30086">
    <property type="entry name" value="ARGININE EXPORTER PROTEIN ARGO"/>
    <property type="match status" value="1"/>
</dbReference>
<dbReference type="GO" id="GO:0015171">
    <property type="term" value="F:amino acid transmembrane transporter activity"/>
    <property type="evidence" value="ECO:0007669"/>
    <property type="project" value="TreeGrafter"/>
</dbReference>
<keyword evidence="4 6" id="KW-1133">Transmembrane helix</keyword>
<comment type="caution">
    <text evidence="7">The sequence shown here is derived from an EMBL/GenBank/DDBJ whole genome shotgun (WGS) entry which is preliminary data.</text>
</comment>
<dbReference type="Pfam" id="PF01810">
    <property type="entry name" value="LysE"/>
    <property type="match status" value="1"/>
</dbReference>
<accession>A0A839DU88</accession>
<dbReference type="PANTHER" id="PTHR30086:SF20">
    <property type="entry name" value="ARGININE EXPORTER PROTEIN ARGO-RELATED"/>
    <property type="match status" value="1"/>
</dbReference>
<keyword evidence="3 6" id="KW-0812">Transmembrane</keyword>
<evidence type="ECO:0000256" key="2">
    <source>
        <dbReference type="ARBA" id="ARBA00022475"/>
    </source>
</evidence>
<proteinExistence type="predicted"/>
<dbReference type="InterPro" id="IPR001123">
    <property type="entry name" value="LeuE-type"/>
</dbReference>
<protein>
    <submittedName>
        <fullName evidence="7">Threonine/homoserine/homoserine lactone efflux protein</fullName>
    </submittedName>
</protein>
<feature type="transmembrane region" description="Helical" evidence="6">
    <location>
        <begin position="48"/>
        <end position="76"/>
    </location>
</feature>
<comment type="subcellular location">
    <subcellularLocation>
        <location evidence="1">Cell membrane</location>
        <topology evidence="1">Multi-pass membrane protein</topology>
    </subcellularLocation>
</comment>
<dbReference type="Proteomes" id="UP000569329">
    <property type="component" value="Unassembled WGS sequence"/>
</dbReference>
<organism evidence="7 8">
    <name type="scientific">Halosaccharopolyspora lacisalsi</name>
    <dbReference type="NCBI Taxonomy" id="1000566"/>
    <lineage>
        <taxon>Bacteria</taxon>
        <taxon>Bacillati</taxon>
        <taxon>Actinomycetota</taxon>
        <taxon>Actinomycetes</taxon>
        <taxon>Pseudonocardiales</taxon>
        <taxon>Pseudonocardiaceae</taxon>
        <taxon>Halosaccharopolyspora</taxon>
    </lineage>
</organism>
<reference evidence="7 8" key="1">
    <citation type="submission" date="2020-07" db="EMBL/GenBank/DDBJ databases">
        <title>Sequencing the genomes of 1000 actinobacteria strains.</title>
        <authorList>
            <person name="Klenk H.-P."/>
        </authorList>
    </citation>
    <scope>NUCLEOTIDE SEQUENCE [LARGE SCALE GENOMIC DNA]</scope>
    <source>
        <strain evidence="7 8">DSM 45975</strain>
    </source>
</reference>
<feature type="transmembrane region" description="Helical" evidence="6">
    <location>
        <begin position="131"/>
        <end position="152"/>
    </location>
</feature>
<evidence type="ECO:0000256" key="5">
    <source>
        <dbReference type="ARBA" id="ARBA00023136"/>
    </source>
</evidence>
<keyword evidence="2" id="KW-1003">Cell membrane</keyword>
<dbReference type="GO" id="GO:0005886">
    <property type="term" value="C:plasma membrane"/>
    <property type="evidence" value="ECO:0007669"/>
    <property type="project" value="UniProtKB-SubCell"/>
</dbReference>
<dbReference type="RefSeq" id="WP_182543619.1">
    <property type="nucleotide sequence ID" value="NZ_JACGWZ010000002.1"/>
</dbReference>
<evidence type="ECO:0000256" key="1">
    <source>
        <dbReference type="ARBA" id="ARBA00004651"/>
    </source>
</evidence>
<dbReference type="AlphaFoldDB" id="A0A839DU88"/>
<feature type="transmembrane region" description="Helical" evidence="6">
    <location>
        <begin position="199"/>
        <end position="218"/>
    </location>
</feature>
<keyword evidence="8" id="KW-1185">Reference proteome</keyword>
<evidence type="ECO:0000256" key="3">
    <source>
        <dbReference type="ARBA" id="ARBA00022692"/>
    </source>
</evidence>